<dbReference type="InterPro" id="IPR000447">
    <property type="entry name" value="G3P_DH_FAD-dep"/>
</dbReference>
<name>A0A090WM82_9FLAO</name>
<dbReference type="PANTHER" id="PTHR11985">
    <property type="entry name" value="GLYCEROL-3-PHOSPHATE DEHYDROGENASE"/>
    <property type="match status" value="1"/>
</dbReference>
<evidence type="ECO:0000256" key="2">
    <source>
        <dbReference type="ARBA" id="ARBA00007330"/>
    </source>
</evidence>
<organism evidence="7 8">
    <name type="scientific">Algibacter lectus</name>
    <dbReference type="NCBI Taxonomy" id="221126"/>
    <lineage>
        <taxon>Bacteria</taxon>
        <taxon>Pseudomonadati</taxon>
        <taxon>Bacteroidota</taxon>
        <taxon>Flavobacteriia</taxon>
        <taxon>Flavobacteriales</taxon>
        <taxon>Flavobacteriaceae</taxon>
        <taxon>Algibacter</taxon>
    </lineage>
</organism>
<accession>A0A090WM82</accession>
<dbReference type="PRINTS" id="PR01001">
    <property type="entry name" value="FADG3PDH"/>
</dbReference>
<dbReference type="InterPro" id="IPR036188">
    <property type="entry name" value="FAD/NAD-bd_sf"/>
</dbReference>
<keyword evidence="3" id="KW-0285">Flavoprotein</keyword>
<evidence type="ECO:0000256" key="4">
    <source>
        <dbReference type="ARBA" id="ARBA00022827"/>
    </source>
</evidence>
<evidence type="ECO:0000313" key="7">
    <source>
        <dbReference type="EMBL" id="GAL78205.1"/>
    </source>
</evidence>
<comment type="cofactor">
    <cofactor evidence="1">
        <name>FAD</name>
        <dbReference type="ChEBI" id="CHEBI:57692"/>
    </cofactor>
</comment>
<dbReference type="Gene3D" id="3.30.9.10">
    <property type="entry name" value="D-Amino Acid Oxidase, subunit A, domain 2"/>
    <property type="match status" value="1"/>
</dbReference>
<dbReference type="Proteomes" id="UP000029643">
    <property type="component" value="Unassembled WGS sequence"/>
</dbReference>
<comment type="caution">
    <text evidence="7">The sequence shown here is derived from an EMBL/GenBank/DDBJ whole genome shotgun (WGS) entry which is preliminary data.</text>
</comment>
<evidence type="ECO:0000259" key="6">
    <source>
        <dbReference type="Pfam" id="PF01266"/>
    </source>
</evidence>
<comment type="similarity">
    <text evidence="2">Belongs to the FAD-dependent glycerol-3-phosphate dehydrogenase family.</text>
</comment>
<dbReference type="PANTHER" id="PTHR11985:SF35">
    <property type="entry name" value="ANAEROBIC GLYCEROL-3-PHOSPHATE DEHYDROGENASE SUBUNIT A"/>
    <property type="match status" value="1"/>
</dbReference>
<keyword evidence="4" id="KW-0274">FAD</keyword>
<dbReference type="STRING" id="221126.SAMN04489722_105201"/>
<reference evidence="7" key="1">
    <citation type="journal article" date="2014" name="Genome Announc.">
        <title>Draft Genome Sequences of Marine Flavobacterium Algibacter lectus Strains SS8 and NR4.</title>
        <authorList>
            <person name="Takatani N."/>
            <person name="Nakanishi M."/>
            <person name="Meirelles P."/>
            <person name="Mino S."/>
            <person name="Suda W."/>
            <person name="Oshima K."/>
            <person name="Hattori M."/>
            <person name="Ohkuma M."/>
            <person name="Hosokawa M."/>
            <person name="Miyashita K."/>
            <person name="Thompson F.L."/>
            <person name="Niwa A."/>
            <person name="Sawabe T."/>
            <person name="Sawabe T."/>
        </authorList>
    </citation>
    <scope>NUCLEOTIDE SEQUENCE [LARGE SCALE GENOMIC DNA]</scope>
    <source>
        <strain evidence="7">JCM 19274</strain>
    </source>
</reference>
<dbReference type="EMBL" id="BBNU01000002">
    <property type="protein sequence ID" value="GAL78205.1"/>
    <property type="molecule type" value="Genomic_DNA"/>
</dbReference>
<proteinExistence type="inferred from homology"/>
<keyword evidence="5 7" id="KW-0560">Oxidoreductase</keyword>
<dbReference type="Pfam" id="PF01266">
    <property type="entry name" value="DAO"/>
    <property type="match status" value="1"/>
</dbReference>
<dbReference type="InterPro" id="IPR006076">
    <property type="entry name" value="FAD-dep_OxRdtase"/>
</dbReference>
<dbReference type="Gene3D" id="3.50.50.60">
    <property type="entry name" value="FAD/NAD(P)-binding domain"/>
    <property type="match status" value="1"/>
</dbReference>
<dbReference type="SUPFAM" id="SSF51905">
    <property type="entry name" value="FAD/NAD(P)-binding domain"/>
    <property type="match status" value="1"/>
</dbReference>
<gene>
    <name evidence="7" type="ORF">JCM19274_4704</name>
</gene>
<dbReference type="EC" id="1.1.5.3" evidence="7"/>
<dbReference type="GO" id="GO:0004368">
    <property type="term" value="F:glycerol-3-phosphate dehydrogenase (quinone) activity"/>
    <property type="evidence" value="ECO:0007669"/>
    <property type="project" value="UniProtKB-EC"/>
</dbReference>
<protein>
    <submittedName>
        <fullName evidence="7">Glycerol-3-phosphate dehydrogenase</fullName>
        <ecNumber evidence="7">1.1.5.3</ecNumber>
    </submittedName>
</protein>
<dbReference type="AlphaFoldDB" id="A0A090WM82"/>
<evidence type="ECO:0000256" key="3">
    <source>
        <dbReference type="ARBA" id="ARBA00022630"/>
    </source>
</evidence>
<evidence type="ECO:0000256" key="5">
    <source>
        <dbReference type="ARBA" id="ARBA00023002"/>
    </source>
</evidence>
<sequence>MNREDMMYKLRTDSKTYDFIIIGGGATGIGIALEASARGYSVVLLEKSDFTKSTSSKATKLMHGGVRYLEQGDIALVREAVVERGLMLRNAPHVVKIQSFIIPTHGWYDEILYTIGLTVYDLLAGKLSLGRSKHISKSETLERISLINPKKISAGVVYYDGQFDDSRLAINTLQSASEMGAIVLNYCSVNALVKNEKGRVIGVKVQDEESGDVFEIKGKQVVNATGVFADDVLQMDAPGSRKTIAPSQGVHLILDKSFLPGNDAITIPKTDDGRVLFLVPWHNKVIIGTTDTPVERGVLEPIAFEEEIEFILNTASRYLTKVPKRSDVLSVFAGLRPLAAPKREGNKTKEISRSHKIYTSKSGGF</sequence>
<evidence type="ECO:0000313" key="8">
    <source>
        <dbReference type="Proteomes" id="UP000029643"/>
    </source>
</evidence>
<evidence type="ECO:0000256" key="1">
    <source>
        <dbReference type="ARBA" id="ARBA00001974"/>
    </source>
</evidence>
<dbReference type="GO" id="GO:0046168">
    <property type="term" value="P:glycerol-3-phosphate catabolic process"/>
    <property type="evidence" value="ECO:0007669"/>
    <property type="project" value="TreeGrafter"/>
</dbReference>
<feature type="domain" description="FAD dependent oxidoreductase" evidence="6">
    <location>
        <begin position="18"/>
        <end position="341"/>
    </location>
</feature>